<evidence type="ECO:0000256" key="1">
    <source>
        <dbReference type="ARBA" id="ARBA00004123"/>
    </source>
</evidence>
<dbReference type="Gramene" id="ESW27909">
    <property type="protein sequence ID" value="ESW27909"/>
    <property type="gene ID" value="PHAVU_003G242900g"/>
</dbReference>
<protein>
    <recommendedName>
        <fullName evidence="7">BHLH domain-containing protein</fullName>
    </recommendedName>
</protein>
<dbReference type="Pfam" id="PF00010">
    <property type="entry name" value="HLH"/>
    <property type="match status" value="1"/>
</dbReference>
<dbReference type="PANTHER" id="PTHR45855">
    <property type="entry name" value="TRANSCRIPTION FACTOR PIF1-RELATED"/>
    <property type="match status" value="1"/>
</dbReference>
<dbReference type="FunFam" id="4.10.280.10:FF:000004">
    <property type="entry name" value="Basic helix-loop-helix transcription factor"/>
    <property type="match status" value="1"/>
</dbReference>
<dbReference type="SMART" id="SM00353">
    <property type="entry name" value="HLH"/>
    <property type="match status" value="1"/>
</dbReference>
<evidence type="ECO:0000313" key="9">
    <source>
        <dbReference type="Proteomes" id="UP000000226"/>
    </source>
</evidence>
<dbReference type="Proteomes" id="UP000000226">
    <property type="component" value="Chromosome 3"/>
</dbReference>
<keyword evidence="4" id="KW-0804">Transcription</keyword>
<reference evidence="9" key="1">
    <citation type="journal article" date="2014" name="Nat. Genet.">
        <title>A reference genome for common bean and genome-wide analysis of dual domestications.</title>
        <authorList>
            <person name="Schmutz J."/>
            <person name="McClean P.E."/>
            <person name="Mamidi S."/>
            <person name="Wu G.A."/>
            <person name="Cannon S.B."/>
            <person name="Grimwood J."/>
            <person name="Jenkins J."/>
            <person name="Shu S."/>
            <person name="Song Q."/>
            <person name="Chavarro C."/>
            <person name="Torres-Torres M."/>
            <person name="Geffroy V."/>
            <person name="Moghaddam S.M."/>
            <person name="Gao D."/>
            <person name="Abernathy B."/>
            <person name="Barry K."/>
            <person name="Blair M."/>
            <person name="Brick M.A."/>
            <person name="Chovatia M."/>
            <person name="Gepts P."/>
            <person name="Goodstein D.M."/>
            <person name="Gonzales M."/>
            <person name="Hellsten U."/>
            <person name="Hyten D.L."/>
            <person name="Jia G."/>
            <person name="Kelly J.D."/>
            <person name="Kudrna D."/>
            <person name="Lee R."/>
            <person name="Richard M.M."/>
            <person name="Miklas P.N."/>
            <person name="Osorno J.M."/>
            <person name="Rodrigues J."/>
            <person name="Thareau V."/>
            <person name="Urrea C.A."/>
            <person name="Wang M."/>
            <person name="Yu Y."/>
            <person name="Zhang M."/>
            <person name="Wing R.A."/>
            <person name="Cregan P.B."/>
            <person name="Rokhsar D.S."/>
            <person name="Jackson S.A."/>
        </authorList>
    </citation>
    <scope>NUCLEOTIDE SEQUENCE [LARGE SCALE GENOMIC DNA]</scope>
    <source>
        <strain evidence="9">cv. G19833</strain>
    </source>
</reference>
<dbReference type="eggNOG" id="ENOG502QVNY">
    <property type="taxonomic scope" value="Eukaryota"/>
</dbReference>
<dbReference type="GO" id="GO:0005634">
    <property type="term" value="C:nucleus"/>
    <property type="evidence" value="ECO:0007669"/>
    <property type="project" value="UniProtKB-SubCell"/>
</dbReference>
<evidence type="ECO:0000313" key="8">
    <source>
        <dbReference type="EMBL" id="ESW27909.1"/>
    </source>
</evidence>
<dbReference type="EMBL" id="CM002290">
    <property type="protein sequence ID" value="ESW27909.1"/>
    <property type="molecule type" value="Genomic_DNA"/>
</dbReference>
<keyword evidence="9" id="KW-1185">Reference proteome</keyword>
<feature type="domain" description="BHLH" evidence="7">
    <location>
        <begin position="166"/>
        <end position="215"/>
    </location>
</feature>
<evidence type="ECO:0000256" key="6">
    <source>
        <dbReference type="SAM" id="MobiDB-lite"/>
    </source>
</evidence>
<proteinExistence type="predicted"/>
<dbReference type="PhylomeDB" id="V7CCP0"/>
<keyword evidence="2" id="KW-0805">Transcription regulation</keyword>
<dbReference type="InterPro" id="IPR011598">
    <property type="entry name" value="bHLH_dom"/>
</dbReference>
<evidence type="ECO:0000256" key="3">
    <source>
        <dbReference type="ARBA" id="ARBA00023125"/>
    </source>
</evidence>
<dbReference type="CDD" id="cd11445">
    <property type="entry name" value="bHLH_AtPIF_like"/>
    <property type="match status" value="1"/>
</dbReference>
<dbReference type="OMA" id="CHRTDIN"/>
<dbReference type="GO" id="GO:0046983">
    <property type="term" value="F:protein dimerization activity"/>
    <property type="evidence" value="ECO:0007669"/>
    <property type="project" value="InterPro"/>
</dbReference>
<name>V7CCP0_PHAVU</name>
<comment type="subcellular location">
    <subcellularLocation>
        <location evidence="1">Nucleus</location>
    </subcellularLocation>
</comment>
<dbReference type="InterPro" id="IPR036638">
    <property type="entry name" value="HLH_DNA-bd_sf"/>
</dbReference>
<dbReference type="PANTHER" id="PTHR45855:SF73">
    <property type="entry name" value="TRANSCRIPTION FACTOR SPATULA"/>
    <property type="match status" value="1"/>
</dbReference>
<dbReference type="PROSITE" id="PS50888">
    <property type="entry name" value="BHLH"/>
    <property type="match status" value="1"/>
</dbReference>
<accession>V7CCP0</accession>
<dbReference type="InterPro" id="IPR031066">
    <property type="entry name" value="bHLH_ALC-like_plant"/>
</dbReference>
<dbReference type="OrthoDB" id="690068at2759"/>
<keyword evidence="3" id="KW-0238">DNA-binding</keyword>
<evidence type="ECO:0000256" key="4">
    <source>
        <dbReference type="ARBA" id="ARBA00023163"/>
    </source>
</evidence>
<evidence type="ECO:0000256" key="2">
    <source>
        <dbReference type="ARBA" id="ARBA00023015"/>
    </source>
</evidence>
<evidence type="ECO:0000256" key="5">
    <source>
        <dbReference type="ARBA" id="ARBA00023242"/>
    </source>
</evidence>
<dbReference type="InterPro" id="IPR047265">
    <property type="entry name" value="PIF1-like_bHLH"/>
</dbReference>
<keyword evidence="5" id="KW-0539">Nucleus</keyword>
<dbReference type="SUPFAM" id="SSF47459">
    <property type="entry name" value="HLH, helix-loop-helix DNA-binding domain"/>
    <property type="match status" value="1"/>
</dbReference>
<dbReference type="Gene3D" id="4.10.280.10">
    <property type="entry name" value="Helix-loop-helix DNA-binding domain"/>
    <property type="match status" value="1"/>
</dbReference>
<sequence>MSYVISFVSFPSVSQTSHLHFHYITHITLTNTNINTCLCNQLPIPNSQKRKLLTLLSPFSLLSYLQPKQYNLFSSSSSSTHHQISLPPSISMLRFCTSKTAQQNALQDGISAYNPSSAANVSSSSVPLNNETDEYDCESEEGEALVDEVPIPPKCFRSGSSSKRSRAAEVHNLSEKRRRSKINEKLKALQNLIPNSNKTDKASMLDEAIEYLKQLQLQVQMLSMRNRLSLHPMFFPEGLQPPQLPQMRMDPSEENRSIPSNTTATLPIQQENPMPYSSTLPNKQIVADQPSMSAASYLFNSETSFRLESHIPENIRSFQLRSFSEMCREDILQHQLLNANHSDTNPLGCSQGTLATASISFDMQKSAVKDNSSLENCIPGSDQSGLVLRNSEPNIILTQRLIG</sequence>
<dbReference type="GO" id="GO:0003677">
    <property type="term" value="F:DNA binding"/>
    <property type="evidence" value="ECO:0007669"/>
    <property type="project" value="UniProtKB-KW"/>
</dbReference>
<evidence type="ECO:0000259" key="7">
    <source>
        <dbReference type="PROSITE" id="PS50888"/>
    </source>
</evidence>
<organism evidence="8 9">
    <name type="scientific">Phaseolus vulgaris</name>
    <name type="common">Kidney bean</name>
    <name type="synonym">French bean</name>
    <dbReference type="NCBI Taxonomy" id="3885"/>
    <lineage>
        <taxon>Eukaryota</taxon>
        <taxon>Viridiplantae</taxon>
        <taxon>Streptophyta</taxon>
        <taxon>Embryophyta</taxon>
        <taxon>Tracheophyta</taxon>
        <taxon>Spermatophyta</taxon>
        <taxon>Magnoliopsida</taxon>
        <taxon>eudicotyledons</taxon>
        <taxon>Gunneridae</taxon>
        <taxon>Pentapetalae</taxon>
        <taxon>rosids</taxon>
        <taxon>fabids</taxon>
        <taxon>Fabales</taxon>
        <taxon>Fabaceae</taxon>
        <taxon>Papilionoideae</taxon>
        <taxon>50 kb inversion clade</taxon>
        <taxon>NPAAA clade</taxon>
        <taxon>indigoferoid/millettioid clade</taxon>
        <taxon>Phaseoleae</taxon>
        <taxon>Phaseolus</taxon>
    </lineage>
</organism>
<feature type="region of interest" description="Disordered" evidence="6">
    <location>
        <begin position="156"/>
        <end position="179"/>
    </location>
</feature>
<dbReference type="AlphaFoldDB" id="V7CCP0"/>
<gene>
    <name evidence="8" type="ORF">PHAVU_003G242900g</name>
</gene>
<feature type="compositionally biased region" description="Basic and acidic residues" evidence="6">
    <location>
        <begin position="166"/>
        <end position="179"/>
    </location>
</feature>